<keyword evidence="9" id="KW-1185">Reference proteome</keyword>
<keyword evidence="4 6" id="KW-1133">Transmembrane helix</keyword>
<dbReference type="Gene3D" id="1.20.1250.20">
    <property type="entry name" value="MFS general substrate transporter like domains"/>
    <property type="match status" value="2"/>
</dbReference>
<feature type="transmembrane region" description="Helical" evidence="6">
    <location>
        <begin position="95"/>
        <end position="118"/>
    </location>
</feature>
<evidence type="ECO:0000256" key="2">
    <source>
        <dbReference type="ARBA" id="ARBA00022448"/>
    </source>
</evidence>
<evidence type="ECO:0000256" key="1">
    <source>
        <dbReference type="ARBA" id="ARBA00004651"/>
    </source>
</evidence>
<feature type="transmembrane region" description="Helical" evidence="6">
    <location>
        <begin position="244"/>
        <end position="265"/>
    </location>
</feature>
<evidence type="ECO:0000313" key="9">
    <source>
        <dbReference type="Proteomes" id="UP001231941"/>
    </source>
</evidence>
<dbReference type="InterPro" id="IPR050930">
    <property type="entry name" value="MFS_Vesicular_Transporter"/>
</dbReference>
<dbReference type="SUPFAM" id="SSF103473">
    <property type="entry name" value="MFS general substrate transporter"/>
    <property type="match status" value="1"/>
</dbReference>
<feature type="domain" description="Major facilitator superfamily (MFS) profile" evidence="7">
    <location>
        <begin position="7"/>
        <end position="401"/>
    </location>
</feature>
<dbReference type="Pfam" id="PF07690">
    <property type="entry name" value="MFS_1"/>
    <property type="match status" value="1"/>
</dbReference>
<dbReference type="InterPro" id="IPR036259">
    <property type="entry name" value="MFS_trans_sf"/>
</dbReference>
<feature type="transmembrane region" description="Helical" evidence="6">
    <location>
        <begin position="377"/>
        <end position="395"/>
    </location>
</feature>
<keyword evidence="5 6" id="KW-0472">Membrane</keyword>
<dbReference type="RefSeq" id="WP_305992537.1">
    <property type="nucleotide sequence ID" value="NZ_JAVAMP010000006.1"/>
</dbReference>
<feature type="transmembrane region" description="Helical" evidence="6">
    <location>
        <begin position="211"/>
        <end position="238"/>
    </location>
</feature>
<dbReference type="PANTHER" id="PTHR23506">
    <property type="entry name" value="GH10249P"/>
    <property type="match status" value="1"/>
</dbReference>
<evidence type="ECO:0000256" key="3">
    <source>
        <dbReference type="ARBA" id="ARBA00022692"/>
    </source>
</evidence>
<dbReference type="PANTHER" id="PTHR23506:SF23">
    <property type="entry name" value="GH10249P"/>
    <property type="match status" value="1"/>
</dbReference>
<feature type="transmembrane region" description="Helical" evidence="6">
    <location>
        <begin position="12"/>
        <end position="33"/>
    </location>
</feature>
<dbReference type="InterPro" id="IPR011701">
    <property type="entry name" value="MFS"/>
</dbReference>
<keyword evidence="2" id="KW-0813">Transport</keyword>
<keyword evidence="3 6" id="KW-0812">Transmembrane</keyword>
<evidence type="ECO:0000256" key="6">
    <source>
        <dbReference type="SAM" id="Phobius"/>
    </source>
</evidence>
<reference evidence="8 9" key="1">
    <citation type="submission" date="2023-08" db="EMBL/GenBank/DDBJ databases">
        <authorList>
            <person name="Park J.-S."/>
        </authorList>
    </citation>
    <scope>NUCLEOTIDE SEQUENCE [LARGE SCALE GENOMIC DNA]</scope>
    <source>
        <strain evidence="8 9">2205SS18-9</strain>
    </source>
</reference>
<sequence length="412" mass="46718">MRQNIINVKIISIITALALLGDSMLYIVLPIYWKEMGLHSLWEVGILLSVNRFVRLPMNPMIGWLYQRIHFRNGMTIAVLLASLTTFLYSLEGFWLLFTARCMWGIAWSFFRIGAFFFIMNVSNDGNRGRFMGTYNGLYRLGSLFGMLFGGVLAVLFNVSVVSILFSILSFTGLIFIFKYIDPSIKTSNHLPKSGHITGHMKRLIWNNQHVFWTLTTGLVIAMIYQGLFTSTLSYLIHTLHGNVMYWGISFGAAAIAGVIQALRWSWEPWLAPWFGRKSDGPKGRQPLLVGTLICSALLFSLLPLQLHFIIWLIVLIGIQMTATILTTLIDALALDAANQTTQRESVVTFHSVATDIGAALGPLLGYFVYSYLDMKWIYWAVGFILILITLRWMFPWKKQQNTSLSNQNVSN</sequence>
<feature type="transmembrane region" description="Helical" evidence="6">
    <location>
        <begin position="286"/>
        <end position="303"/>
    </location>
</feature>
<dbReference type="EMBL" id="JAVAMP010000006">
    <property type="protein sequence ID" value="MDP5275227.1"/>
    <property type="molecule type" value="Genomic_DNA"/>
</dbReference>
<evidence type="ECO:0000256" key="4">
    <source>
        <dbReference type="ARBA" id="ARBA00022989"/>
    </source>
</evidence>
<feature type="transmembrane region" description="Helical" evidence="6">
    <location>
        <begin position="138"/>
        <end position="157"/>
    </location>
</feature>
<organism evidence="8 9">
    <name type="scientific">Chengkuizengella axinellae</name>
    <dbReference type="NCBI Taxonomy" id="3064388"/>
    <lineage>
        <taxon>Bacteria</taxon>
        <taxon>Bacillati</taxon>
        <taxon>Bacillota</taxon>
        <taxon>Bacilli</taxon>
        <taxon>Bacillales</taxon>
        <taxon>Paenibacillaceae</taxon>
        <taxon>Chengkuizengella</taxon>
    </lineage>
</organism>
<feature type="transmembrane region" description="Helical" evidence="6">
    <location>
        <begin position="70"/>
        <end position="89"/>
    </location>
</feature>
<proteinExistence type="predicted"/>
<dbReference type="Proteomes" id="UP001231941">
    <property type="component" value="Unassembled WGS sequence"/>
</dbReference>
<protein>
    <submittedName>
        <fullName evidence="8">MFS transporter</fullName>
    </submittedName>
</protein>
<comment type="caution">
    <text evidence="8">The sequence shown here is derived from an EMBL/GenBank/DDBJ whole genome shotgun (WGS) entry which is preliminary data.</text>
</comment>
<feature type="transmembrane region" description="Helical" evidence="6">
    <location>
        <begin position="347"/>
        <end position="371"/>
    </location>
</feature>
<gene>
    <name evidence="8" type="ORF">Q5Y73_14010</name>
</gene>
<feature type="transmembrane region" description="Helical" evidence="6">
    <location>
        <begin position="309"/>
        <end position="335"/>
    </location>
</feature>
<accession>A0ABT9J0V3</accession>
<feature type="transmembrane region" description="Helical" evidence="6">
    <location>
        <begin position="163"/>
        <end position="181"/>
    </location>
</feature>
<comment type="subcellular location">
    <subcellularLocation>
        <location evidence="1">Cell membrane</location>
        <topology evidence="1">Multi-pass membrane protein</topology>
    </subcellularLocation>
</comment>
<feature type="transmembrane region" description="Helical" evidence="6">
    <location>
        <begin position="39"/>
        <end position="58"/>
    </location>
</feature>
<evidence type="ECO:0000259" key="7">
    <source>
        <dbReference type="PROSITE" id="PS50850"/>
    </source>
</evidence>
<dbReference type="InterPro" id="IPR020846">
    <property type="entry name" value="MFS_dom"/>
</dbReference>
<name>A0ABT9J0V3_9BACL</name>
<evidence type="ECO:0000256" key="5">
    <source>
        <dbReference type="ARBA" id="ARBA00023136"/>
    </source>
</evidence>
<dbReference type="PROSITE" id="PS50850">
    <property type="entry name" value="MFS"/>
    <property type="match status" value="1"/>
</dbReference>
<evidence type="ECO:0000313" key="8">
    <source>
        <dbReference type="EMBL" id="MDP5275227.1"/>
    </source>
</evidence>